<keyword evidence="2" id="KW-0732">Signal</keyword>
<organism evidence="3 4">
    <name type="scientific">Amphimedon queenslandica</name>
    <name type="common">Sponge</name>
    <dbReference type="NCBI Taxonomy" id="400682"/>
    <lineage>
        <taxon>Eukaryota</taxon>
        <taxon>Metazoa</taxon>
        <taxon>Porifera</taxon>
        <taxon>Demospongiae</taxon>
        <taxon>Heteroscleromorpha</taxon>
        <taxon>Haplosclerida</taxon>
        <taxon>Niphatidae</taxon>
        <taxon>Amphimedon</taxon>
    </lineage>
</organism>
<feature type="region of interest" description="Disordered" evidence="1">
    <location>
        <begin position="96"/>
        <end position="176"/>
    </location>
</feature>
<evidence type="ECO:0000313" key="4">
    <source>
        <dbReference type="Proteomes" id="UP000007879"/>
    </source>
</evidence>
<reference evidence="3" key="2">
    <citation type="submission" date="2024-06" db="UniProtKB">
        <authorList>
            <consortium name="EnsemblMetazoa"/>
        </authorList>
    </citation>
    <scope>IDENTIFICATION</scope>
</reference>
<dbReference type="EnsemblMetazoa" id="XM_019994202.1">
    <property type="protein sequence ID" value="XP_019849761.1"/>
    <property type="gene ID" value="LOC109580718"/>
</dbReference>
<feature type="signal peptide" evidence="2">
    <location>
        <begin position="1"/>
        <end position="24"/>
    </location>
</feature>
<evidence type="ECO:0000256" key="2">
    <source>
        <dbReference type="SAM" id="SignalP"/>
    </source>
</evidence>
<evidence type="ECO:0000313" key="3">
    <source>
        <dbReference type="EnsemblMetazoa" id="XP_019849761.1"/>
    </source>
</evidence>
<feature type="chain" id="PRO_5042923759" evidence="2">
    <location>
        <begin position="25"/>
        <end position="419"/>
    </location>
</feature>
<keyword evidence="4" id="KW-1185">Reference proteome</keyword>
<name>A0AAN0IZ81_AMPQE</name>
<proteinExistence type="predicted"/>
<dbReference type="KEGG" id="aqu:109580718"/>
<evidence type="ECO:0000256" key="1">
    <source>
        <dbReference type="SAM" id="MobiDB-lite"/>
    </source>
</evidence>
<sequence length="419" mass="45716">MSIITKLSPLALLLLGVCIIITSGLPMKRSTAPVCNGGKGALNQYILKSFQSFSAARKSKNCTKLLEDNPDLNEYYCQCNAITGLVNKLDTTIPVEEEETPATPPEEEETPATPPEEEETPATPPEEEIGSSILPGEGEESNSTTPSNSNAVSSSSSTTSSNSSLISSNSTFSDTAEKGEYKELRGCWSTFETNVEEGKKKILGGDFSMYKLPKQDQKELIVKLFDKDSNVISERSLSSDVKGGWVSLHINSYAASLPYGEIKERILVTVAEEEGGNYLTCDEVQQYFIMTCSASISLPTPSSIPSYFNLEPMTTLLTKKTSSSLLDRLRGKKRREVDGTDKCVMTENKVQLADISPVEKGHTLVAEDGEMIDIGHCVSKGDTKVPCRPKGVMSHHYITQDRSGKYLMQEVARLIATEC</sequence>
<dbReference type="Proteomes" id="UP000007879">
    <property type="component" value="Unassembled WGS sequence"/>
</dbReference>
<accession>A0AAN0IZ81</accession>
<dbReference type="RefSeq" id="XP_019849761.1">
    <property type="nucleotide sequence ID" value="XM_019994202.1"/>
</dbReference>
<dbReference type="AlphaFoldDB" id="A0AAN0IZ81"/>
<dbReference type="GeneID" id="109580718"/>
<protein>
    <submittedName>
        <fullName evidence="3">Uncharacterized protein</fullName>
    </submittedName>
</protein>
<feature type="compositionally biased region" description="Acidic residues" evidence="1">
    <location>
        <begin position="96"/>
        <end position="129"/>
    </location>
</feature>
<feature type="compositionally biased region" description="Low complexity" evidence="1">
    <location>
        <begin position="141"/>
        <end position="173"/>
    </location>
</feature>
<reference evidence="4" key="1">
    <citation type="journal article" date="2010" name="Nature">
        <title>The Amphimedon queenslandica genome and the evolution of animal complexity.</title>
        <authorList>
            <person name="Srivastava M."/>
            <person name="Simakov O."/>
            <person name="Chapman J."/>
            <person name="Fahey B."/>
            <person name="Gauthier M.E."/>
            <person name="Mitros T."/>
            <person name="Richards G.S."/>
            <person name="Conaco C."/>
            <person name="Dacre M."/>
            <person name="Hellsten U."/>
            <person name="Larroux C."/>
            <person name="Putnam N.H."/>
            <person name="Stanke M."/>
            <person name="Adamska M."/>
            <person name="Darling A."/>
            <person name="Degnan S.M."/>
            <person name="Oakley T.H."/>
            <person name="Plachetzki D.C."/>
            <person name="Zhai Y."/>
            <person name="Adamski M."/>
            <person name="Calcino A."/>
            <person name="Cummins S.F."/>
            <person name="Goodstein D.M."/>
            <person name="Harris C."/>
            <person name="Jackson D.J."/>
            <person name="Leys S.P."/>
            <person name="Shu S."/>
            <person name="Woodcroft B.J."/>
            <person name="Vervoort M."/>
            <person name="Kosik K.S."/>
            <person name="Manning G."/>
            <person name="Degnan B.M."/>
            <person name="Rokhsar D.S."/>
        </authorList>
    </citation>
    <scope>NUCLEOTIDE SEQUENCE [LARGE SCALE GENOMIC DNA]</scope>
</reference>